<accession>E4XU10</accession>
<keyword evidence="3" id="KW-1185">Reference proteome</keyword>
<evidence type="ECO:0000313" key="3">
    <source>
        <dbReference type="Proteomes" id="UP000001307"/>
    </source>
</evidence>
<dbReference type="Proteomes" id="UP000001307">
    <property type="component" value="Unassembled WGS sequence"/>
</dbReference>
<feature type="region of interest" description="Disordered" evidence="1">
    <location>
        <begin position="47"/>
        <end position="119"/>
    </location>
</feature>
<proteinExistence type="predicted"/>
<dbReference type="EMBL" id="FN653169">
    <property type="protein sequence ID" value="CBY19963.1"/>
    <property type="molecule type" value="Genomic_DNA"/>
</dbReference>
<sequence>MLSFSFSSNKSCSLLSSQWTPPDKWDLWAIWIQLKLISKLHFCSKPSSRAGVTCPATTVSQGSRDCSISLSSTQPLKRAASRAARPTSPTSSTGEDPSDRATKRARMSVPALKQENTGN</sequence>
<feature type="compositionally biased region" description="Polar residues" evidence="1">
    <location>
        <begin position="55"/>
        <end position="75"/>
    </location>
</feature>
<feature type="compositionally biased region" description="Low complexity" evidence="1">
    <location>
        <begin position="81"/>
        <end position="93"/>
    </location>
</feature>
<organism evidence="2">
    <name type="scientific">Oikopleura dioica</name>
    <name type="common">Tunicate</name>
    <dbReference type="NCBI Taxonomy" id="34765"/>
    <lineage>
        <taxon>Eukaryota</taxon>
        <taxon>Metazoa</taxon>
        <taxon>Chordata</taxon>
        <taxon>Tunicata</taxon>
        <taxon>Appendicularia</taxon>
        <taxon>Copelata</taxon>
        <taxon>Oikopleuridae</taxon>
        <taxon>Oikopleura</taxon>
    </lineage>
</organism>
<evidence type="ECO:0000313" key="2">
    <source>
        <dbReference type="EMBL" id="CBY19963.1"/>
    </source>
</evidence>
<dbReference type="InParanoid" id="E4XU10"/>
<protein>
    <submittedName>
        <fullName evidence="2">Uncharacterized protein</fullName>
    </submittedName>
</protein>
<name>E4XU10_OIKDI</name>
<dbReference type="AlphaFoldDB" id="E4XU10"/>
<gene>
    <name evidence="2" type="ORF">GSOID_T00003984001</name>
</gene>
<reference evidence="2" key="1">
    <citation type="journal article" date="2010" name="Science">
        <title>Plasticity of animal genome architecture unmasked by rapid evolution of a pelagic tunicate.</title>
        <authorList>
            <person name="Denoeud F."/>
            <person name="Henriet S."/>
            <person name="Mungpakdee S."/>
            <person name="Aury J.M."/>
            <person name="Da Silva C."/>
            <person name="Brinkmann H."/>
            <person name="Mikhaleva J."/>
            <person name="Olsen L.C."/>
            <person name="Jubin C."/>
            <person name="Canestro C."/>
            <person name="Bouquet J.M."/>
            <person name="Danks G."/>
            <person name="Poulain J."/>
            <person name="Campsteijn C."/>
            <person name="Adamski M."/>
            <person name="Cross I."/>
            <person name="Yadetie F."/>
            <person name="Muffato M."/>
            <person name="Louis A."/>
            <person name="Butcher S."/>
            <person name="Tsagkogeorga G."/>
            <person name="Konrad A."/>
            <person name="Singh S."/>
            <person name="Jensen M.F."/>
            <person name="Cong E.H."/>
            <person name="Eikeseth-Otteraa H."/>
            <person name="Noel B."/>
            <person name="Anthouard V."/>
            <person name="Porcel B.M."/>
            <person name="Kachouri-Lafond R."/>
            <person name="Nishino A."/>
            <person name="Ugolini M."/>
            <person name="Chourrout P."/>
            <person name="Nishida H."/>
            <person name="Aasland R."/>
            <person name="Huzurbazar S."/>
            <person name="Westhof E."/>
            <person name="Delsuc F."/>
            <person name="Lehrach H."/>
            <person name="Reinhardt R."/>
            <person name="Weissenbach J."/>
            <person name="Roy S.W."/>
            <person name="Artiguenave F."/>
            <person name="Postlethwait J.H."/>
            <person name="Manak J.R."/>
            <person name="Thompson E.M."/>
            <person name="Jaillon O."/>
            <person name="Du Pasquier L."/>
            <person name="Boudinot P."/>
            <person name="Liberles D.A."/>
            <person name="Volff J.N."/>
            <person name="Philippe H."/>
            <person name="Lenhard B."/>
            <person name="Roest Crollius H."/>
            <person name="Wincker P."/>
            <person name="Chourrout D."/>
        </authorList>
    </citation>
    <scope>NUCLEOTIDE SEQUENCE [LARGE SCALE GENOMIC DNA]</scope>
</reference>
<evidence type="ECO:0000256" key="1">
    <source>
        <dbReference type="SAM" id="MobiDB-lite"/>
    </source>
</evidence>